<evidence type="ECO:0000313" key="3">
    <source>
        <dbReference type="EMBL" id="NVK82372.1"/>
    </source>
</evidence>
<sequence>MGDQDSRPRWRKSSFSGTGGNCLEVACAGRTIRVRDSNSPELSELTFPDPAWAEFIAGLRG</sequence>
<organism evidence="3 4">
    <name type="scientific">Streptomyces morookaense</name>
    <name type="common">Streptoverticillium morookaense</name>
    <dbReference type="NCBI Taxonomy" id="1970"/>
    <lineage>
        <taxon>Bacteria</taxon>
        <taxon>Bacillati</taxon>
        <taxon>Actinomycetota</taxon>
        <taxon>Actinomycetes</taxon>
        <taxon>Kitasatosporales</taxon>
        <taxon>Streptomycetaceae</taxon>
        <taxon>Streptomyces</taxon>
    </lineage>
</organism>
<accession>A0A7Y7BB51</accession>
<dbReference type="AlphaFoldDB" id="A0A7Y7BB51"/>
<protein>
    <submittedName>
        <fullName evidence="3">DUF397 domain-containing protein</fullName>
    </submittedName>
</protein>
<gene>
    <name evidence="3" type="ORF">HG542_32710</name>
</gene>
<keyword evidence="4" id="KW-1185">Reference proteome</keyword>
<feature type="domain" description="DUF397" evidence="2">
    <location>
        <begin position="9"/>
        <end position="60"/>
    </location>
</feature>
<proteinExistence type="predicted"/>
<dbReference type="RefSeq" id="WP_171087932.1">
    <property type="nucleotide sequence ID" value="NZ_BNBU01000018.1"/>
</dbReference>
<dbReference type="EMBL" id="JABBXF010000127">
    <property type="protein sequence ID" value="NVK82372.1"/>
    <property type="molecule type" value="Genomic_DNA"/>
</dbReference>
<dbReference type="Proteomes" id="UP000587462">
    <property type="component" value="Unassembled WGS sequence"/>
</dbReference>
<name>A0A7Y7BB51_STRMO</name>
<dbReference type="Pfam" id="PF04149">
    <property type="entry name" value="DUF397"/>
    <property type="match status" value="1"/>
</dbReference>
<evidence type="ECO:0000313" key="4">
    <source>
        <dbReference type="Proteomes" id="UP000587462"/>
    </source>
</evidence>
<dbReference type="InterPro" id="IPR007278">
    <property type="entry name" value="DUF397"/>
</dbReference>
<evidence type="ECO:0000259" key="2">
    <source>
        <dbReference type="Pfam" id="PF04149"/>
    </source>
</evidence>
<reference evidence="3 4" key="1">
    <citation type="submission" date="2020-04" db="EMBL/GenBank/DDBJ databases">
        <title>Draft Genome Sequence of Streptomyces morookaense DSM 40503, an 8-azaguanine-producing strain.</title>
        <authorList>
            <person name="Qi J."/>
            <person name="Gao J.-M."/>
        </authorList>
    </citation>
    <scope>NUCLEOTIDE SEQUENCE [LARGE SCALE GENOMIC DNA]</scope>
    <source>
        <strain evidence="3 4">DSM 40503</strain>
    </source>
</reference>
<feature type="region of interest" description="Disordered" evidence="1">
    <location>
        <begin position="1"/>
        <end position="21"/>
    </location>
</feature>
<comment type="caution">
    <text evidence="3">The sequence shown here is derived from an EMBL/GenBank/DDBJ whole genome shotgun (WGS) entry which is preliminary data.</text>
</comment>
<evidence type="ECO:0000256" key="1">
    <source>
        <dbReference type="SAM" id="MobiDB-lite"/>
    </source>
</evidence>